<dbReference type="RefSeq" id="WP_184842392.1">
    <property type="nucleotide sequence ID" value="NZ_BAAAVN010000013.1"/>
</dbReference>
<protein>
    <submittedName>
        <fullName evidence="1">Uncharacterized protein</fullName>
    </submittedName>
</protein>
<evidence type="ECO:0000313" key="2">
    <source>
        <dbReference type="Proteomes" id="UP000558997"/>
    </source>
</evidence>
<name>A0A841E113_9ACTN</name>
<dbReference type="AlphaFoldDB" id="A0A841E113"/>
<comment type="caution">
    <text evidence="1">The sequence shown here is derived from an EMBL/GenBank/DDBJ whole genome shotgun (WGS) entry which is preliminary data.</text>
</comment>
<evidence type="ECO:0000313" key="1">
    <source>
        <dbReference type="EMBL" id="MBB5983891.1"/>
    </source>
</evidence>
<gene>
    <name evidence="1" type="ORF">HDA44_007232</name>
</gene>
<accession>A0A841E113</accession>
<proteinExistence type="predicted"/>
<dbReference type="Proteomes" id="UP000558997">
    <property type="component" value="Unassembled WGS sequence"/>
</dbReference>
<keyword evidence="2" id="KW-1185">Reference proteome</keyword>
<dbReference type="EMBL" id="JACHNF010000001">
    <property type="protein sequence ID" value="MBB5983891.1"/>
    <property type="molecule type" value="Genomic_DNA"/>
</dbReference>
<organism evidence="1 2">
    <name type="scientific">Kribbella solani</name>
    <dbReference type="NCBI Taxonomy" id="236067"/>
    <lineage>
        <taxon>Bacteria</taxon>
        <taxon>Bacillati</taxon>
        <taxon>Actinomycetota</taxon>
        <taxon>Actinomycetes</taxon>
        <taxon>Propionibacteriales</taxon>
        <taxon>Kribbellaceae</taxon>
        <taxon>Kribbella</taxon>
    </lineage>
</organism>
<reference evidence="1 2" key="1">
    <citation type="submission" date="2020-08" db="EMBL/GenBank/DDBJ databases">
        <title>Sequencing the genomes of 1000 actinobacteria strains.</title>
        <authorList>
            <person name="Klenk H.-P."/>
        </authorList>
    </citation>
    <scope>NUCLEOTIDE SEQUENCE [LARGE SCALE GENOMIC DNA]</scope>
    <source>
        <strain evidence="1 2">DSM 17294</strain>
    </source>
</reference>
<sequence>MIPIAALAPTRHAMPSTTRHAMPSTTHLAVRSSARCVVLSAGDLAGYLRRHLLVESDQVEGEW</sequence>